<dbReference type="Proteomes" id="UP000320762">
    <property type="component" value="Unassembled WGS sequence"/>
</dbReference>
<sequence length="436" mass="47096">MHLTAAADMDALPEQLPTGDTVSLKSENSIGSLFVSVYDIFLEVCKTLLASEGGRADLLRLTTVNRAVSDVALDVLWETQDTITNLFRILPRIEEQRVLLTLPNPDDTLTDDEYARFMSYAIRVKVFSDLGYDPEVHPLVDERLLRCALGRGPILPNLHKLRIGGPTETTLDKACTEVQLGGNGPHAVLADGPGVVLANGPGVVLANGPGIVLAIVQRFPSSITTLGILAPLSHIRSLTISLGVITKRSPPGRDHGAIPHLRLLAFLEELQMVSFPGPAPDHPPTPAPGLRALRTLTMTGTHGLDHAYKVLQAMSSEPLRLRELQHYDLSSADCWSSDSGTEQLDAIRFFSSLARPPRPPARSPRSASRLVAAGMSPLTSSSRDLRARSRNVSTMHVFYNHEGADVDGAVDVLTAMWPGTAGPRLLPIARRTGCRV</sequence>
<keyword evidence="2" id="KW-1185">Reference proteome</keyword>
<accession>A0A550BT55</accession>
<name>A0A550BT55_9AGAR</name>
<dbReference type="AlphaFoldDB" id="A0A550BT55"/>
<organism evidence="1 2">
    <name type="scientific">Schizophyllum amplum</name>
    <dbReference type="NCBI Taxonomy" id="97359"/>
    <lineage>
        <taxon>Eukaryota</taxon>
        <taxon>Fungi</taxon>
        <taxon>Dikarya</taxon>
        <taxon>Basidiomycota</taxon>
        <taxon>Agaricomycotina</taxon>
        <taxon>Agaricomycetes</taxon>
        <taxon>Agaricomycetidae</taxon>
        <taxon>Agaricales</taxon>
        <taxon>Schizophyllaceae</taxon>
        <taxon>Schizophyllum</taxon>
    </lineage>
</organism>
<dbReference type="OrthoDB" id="2631350at2759"/>
<dbReference type="EMBL" id="VDMD01000099">
    <property type="protein sequence ID" value="TRM55727.1"/>
    <property type="molecule type" value="Genomic_DNA"/>
</dbReference>
<gene>
    <name evidence="1" type="ORF">BD626DRAFT_587819</name>
</gene>
<reference evidence="1 2" key="1">
    <citation type="journal article" date="2019" name="New Phytol.">
        <title>Comparative genomics reveals unique wood-decay strategies and fruiting body development in the Schizophyllaceae.</title>
        <authorList>
            <person name="Almasi E."/>
            <person name="Sahu N."/>
            <person name="Krizsan K."/>
            <person name="Balint B."/>
            <person name="Kovacs G.M."/>
            <person name="Kiss B."/>
            <person name="Cseklye J."/>
            <person name="Drula E."/>
            <person name="Henrissat B."/>
            <person name="Nagy I."/>
            <person name="Chovatia M."/>
            <person name="Adam C."/>
            <person name="LaButti K."/>
            <person name="Lipzen A."/>
            <person name="Riley R."/>
            <person name="Grigoriev I.V."/>
            <person name="Nagy L.G."/>
        </authorList>
    </citation>
    <scope>NUCLEOTIDE SEQUENCE [LARGE SCALE GENOMIC DNA]</scope>
    <source>
        <strain evidence="1 2">NL-1724</strain>
    </source>
</reference>
<protein>
    <submittedName>
        <fullName evidence="1">Uncharacterized protein</fullName>
    </submittedName>
</protein>
<evidence type="ECO:0000313" key="2">
    <source>
        <dbReference type="Proteomes" id="UP000320762"/>
    </source>
</evidence>
<proteinExistence type="predicted"/>
<evidence type="ECO:0000313" key="1">
    <source>
        <dbReference type="EMBL" id="TRM55727.1"/>
    </source>
</evidence>
<comment type="caution">
    <text evidence="1">The sequence shown here is derived from an EMBL/GenBank/DDBJ whole genome shotgun (WGS) entry which is preliminary data.</text>
</comment>